<dbReference type="RefSeq" id="WP_283218007.1">
    <property type="nucleotide sequence ID" value="NZ_LGFD01000085.1"/>
</dbReference>
<keyword evidence="1" id="KW-0812">Transmembrane</keyword>
<keyword evidence="1" id="KW-0472">Membrane</keyword>
<protein>
    <submittedName>
        <fullName evidence="2">Uncharacterized protein</fullName>
    </submittedName>
</protein>
<organism evidence="2 3">
    <name type="scientific">Thermococcus sibiricus</name>
    <dbReference type="NCBI Taxonomy" id="172049"/>
    <lineage>
        <taxon>Archaea</taxon>
        <taxon>Methanobacteriati</taxon>
        <taxon>Methanobacteriota</taxon>
        <taxon>Thermococci</taxon>
        <taxon>Thermococcales</taxon>
        <taxon>Thermococcaceae</taxon>
        <taxon>Thermococcus</taxon>
    </lineage>
</organism>
<reference evidence="3" key="1">
    <citation type="journal article" date="2015" name="MBio">
        <title>Genome-Resolved Metagenomic Analysis Reveals Roles for Candidate Phyla and Other Microbial Community Members in Biogeochemical Transformations in Oil Reservoirs.</title>
        <authorList>
            <person name="Hu P."/>
            <person name="Tom L."/>
            <person name="Singh A."/>
            <person name="Thomas B.C."/>
            <person name="Baker B.J."/>
            <person name="Piceno Y.M."/>
            <person name="Andersen G.L."/>
            <person name="Banfield J.F."/>
        </authorList>
    </citation>
    <scope>NUCLEOTIDE SEQUENCE [LARGE SCALE GENOMIC DNA]</scope>
</reference>
<evidence type="ECO:0000313" key="2">
    <source>
        <dbReference type="EMBL" id="KUK16654.1"/>
    </source>
</evidence>
<gene>
    <name evidence="2" type="ORF">XD54_2054</name>
</gene>
<evidence type="ECO:0000256" key="1">
    <source>
        <dbReference type="SAM" id="Phobius"/>
    </source>
</evidence>
<dbReference type="PATRIC" id="fig|172049.5.peg.559"/>
<sequence>MDFELFMEKYGYKILLGIMLGVAFVVAGAVLIVPTLPDLLKGRFSEAAQILLFIIFLGISIGGIVYKTQPTVSGVFGRYWYRWKR</sequence>
<evidence type="ECO:0000313" key="3">
    <source>
        <dbReference type="Proteomes" id="UP000053911"/>
    </source>
</evidence>
<dbReference type="EMBL" id="LGFD01000085">
    <property type="protein sequence ID" value="KUK16654.1"/>
    <property type="molecule type" value="Genomic_DNA"/>
</dbReference>
<feature type="transmembrane region" description="Helical" evidence="1">
    <location>
        <begin position="47"/>
        <end position="66"/>
    </location>
</feature>
<proteinExistence type="predicted"/>
<name>A0A101EK71_9EURY</name>
<keyword evidence="1" id="KW-1133">Transmembrane helix</keyword>
<accession>A0A101EK71</accession>
<dbReference type="Proteomes" id="UP000053911">
    <property type="component" value="Unassembled WGS sequence"/>
</dbReference>
<comment type="caution">
    <text evidence="2">The sequence shown here is derived from an EMBL/GenBank/DDBJ whole genome shotgun (WGS) entry which is preliminary data.</text>
</comment>
<dbReference type="AlphaFoldDB" id="A0A101EK71"/>
<feature type="transmembrane region" description="Helical" evidence="1">
    <location>
        <begin position="12"/>
        <end position="35"/>
    </location>
</feature>